<proteinExistence type="predicted"/>
<dbReference type="Proteomes" id="UP001208131">
    <property type="component" value="Unassembled WGS sequence"/>
</dbReference>
<evidence type="ECO:0000313" key="2">
    <source>
        <dbReference type="EMBL" id="MCU6706057.1"/>
    </source>
</evidence>
<keyword evidence="3" id="KW-1185">Reference proteome</keyword>
<accession>A0AAE3IIU2</accession>
<organism evidence="2 3">
    <name type="scientific">Hominimerdicola aceti</name>
    <dbReference type="NCBI Taxonomy" id="2981726"/>
    <lineage>
        <taxon>Bacteria</taxon>
        <taxon>Bacillati</taxon>
        <taxon>Bacillota</taxon>
        <taxon>Clostridia</taxon>
        <taxon>Eubacteriales</taxon>
        <taxon>Oscillospiraceae</taxon>
        <taxon>Hominimerdicola</taxon>
    </lineage>
</organism>
<feature type="transmembrane region" description="Helical" evidence="1">
    <location>
        <begin position="208"/>
        <end position="226"/>
    </location>
</feature>
<keyword evidence="1" id="KW-0812">Transmembrane</keyword>
<keyword evidence="1" id="KW-1133">Transmembrane helix</keyword>
<name>A0AAE3IIU2_9FIRM</name>
<reference evidence="2 3" key="1">
    <citation type="journal article" date="2021" name="ISME Commun">
        <title>Automated analysis of genomic sequences facilitates high-throughput and comprehensive description of bacteria.</title>
        <authorList>
            <person name="Hitch T.C.A."/>
        </authorList>
    </citation>
    <scope>NUCLEOTIDE SEQUENCE [LARGE SCALE GENOMIC DNA]</scope>
    <source>
        <strain evidence="2 3">Sanger_31</strain>
    </source>
</reference>
<sequence length="350" mass="41600">MVNINSEVIVERIQKDGVNTIIITAVIAILSWIFNMYHKSANKYRDQKDQQFREARATFESALKQINKDDTDFNEFYDLLKYTKTTDEYYQLDQLINDKNKEEIKKYIKDKLFEINDKIPNPINEPNLAYKFITRKLREFRIYENIIAPAVYTFFTIYMILFAVAIIININNDVKKYFLLFNFSASFAIIIFYGSLLLDDDMTSLSTVFIKILYILEFISVLSLEYDVKKGNWFIFLVNLLFVVTIIVTRSKNNVKNVTSILNKKRKFRGYNKIISFVKSQNGELLSDEKLVSFIYFFNRKIYGIYQFKKIENNKLVLLKEIRKSYYDSIIDQKKVFSEIEENSKCRIIQ</sequence>
<feature type="transmembrane region" description="Helical" evidence="1">
    <location>
        <begin position="177"/>
        <end position="196"/>
    </location>
</feature>
<feature type="transmembrane region" description="Helical" evidence="1">
    <location>
        <begin position="232"/>
        <end position="249"/>
    </location>
</feature>
<gene>
    <name evidence="2" type="ORF">OCV57_08980</name>
</gene>
<dbReference type="RefSeq" id="WP_117863116.1">
    <property type="nucleotide sequence ID" value="NZ_JAOQJZ010000008.1"/>
</dbReference>
<evidence type="ECO:0000313" key="3">
    <source>
        <dbReference type="Proteomes" id="UP001208131"/>
    </source>
</evidence>
<protein>
    <submittedName>
        <fullName evidence="2">Uncharacterized protein</fullName>
    </submittedName>
</protein>
<evidence type="ECO:0000256" key="1">
    <source>
        <dbReference type="SAM" id="Phobius"/>
    </source>
</evidence>
<dbReference type="EMBL" id="JAOQJZ010000008">
    <property type="protein sequence ID" value="MCU6706057.1"/>
    <property type="molecule type" value="Genomic_DNA"/>
</dbReference>
<dbReference type="AlphaFoldDB" id="A0AAE3IIU2"/>
<comment type="caution">
    <text evidence="2">The sequence shown here is derived from an EMBL/GenBank/DDBJ whole genome shotgun (WGS) entry which is preliminary data.</text>
</comment>
<keyword evidence="1" id="KW-0472">Membrane</keyword>
<feature type="transmembrane region" description="Helical" evidence="1">
    <location>
        <begin position="146"/>
        <end position="171"/>
    </location>
</feature>
<feature type="transmembrane region" description="Helical" evidence="1">
    <location>
        <begin position="20"/>
        <end position="38"/>
    </location>
</feature>